<accession>A0A1T4W7H6</accession>
<name>A0A1T4W7H6_9GAMM</name>
<feature type="region of interest" description="Disordered" evidence="1">
    <location>
        <begin position="488"/>
        <end position="541"/>
    </location>
</feature>
<feature type="compositionally biased region" description="Low complexity" evidence="1">
    <location>
        <begin position="505"/>
        <end position="527"/>
    </location>
</feature>
<evidence type="ECO:0000313" key="3">
    <source>
        <dbReference type="Proteomes" id="UP000190460"/>
    </source>
</evidence>
<organism evidence="2 3">
    <name type="scientific">Thiothrix eikelboomii</name>
    <dbReference type="NCBI Taxonomy" id="92487"/>
    <lineage>
        <taxon>Bacteria</taxon>
        <taxon>Pseudomonadati</taxon>
        <taxon>Pseudomonadota</taxon>
        <taxon>Gammaproteobacteria</taxon>
        <taxon>Thiotrichales</taxon>
        <taxon>Thiotrichaceae</taxon>
        <taxon>Thiothrix</taxon>
    </lineage>
</organism>
<dbReference type="STRING" id="92487.SAMN02745130_01189"/>
<dbReference type="AlphaFoldDB" id="A0A1T4W7H6"/>
<dbReference type="EMBL" id="FUYB01000004">
    <property type="protein sequence ID" value="SKA73220.1"/>
    <property type="molecule type" value="Genomic_DNA"/>
</dbReference>
<sequence length="541" mass="59873">MDREAEINARLDAFNRNPVAFMNEKPTKYDANGNPVAGVTLFGATTIANRRFVEARDLARQRALALNSQGTARAAAAANDKAVNLVDALRYTKLQEMETAKLKQAKLAETPWSDDYWGLYKGELGARYGDPNFPNSDDWQKNWNYVAANPVAAIIKSRSASRINRLSPAEKYDAIIGDAEGSLTQRMWADGKSFYDATGSVESWMGICHGWAPAAYMLARPKKAVTLVTPDNVPIKFFPADIKALASLLWANMPARTRFIGGRCNDKNPSLDQSTGRVTSAQCFDTNPGTWHLAVVNQIGVAKRSMVFDVTFDYEVWNQPVYGYSYTYFNPQTRKATSNLAQAKLAISAYTTDKFKRFRSPQTRSVVGVSMLVSYIVEVNPTQREEDQAAYDSIQQVAYEYDLELDANDVIIGGEWYRNEHPDFLWTPAKGTPAQTRYENSASGNWDDIRRAMPVSWRTSAIQAALNDRAPLAKVVERLIAFSNGTVRAATDTPPVPAPTPSSPNPTTTTTTPPSRSPSTGTGTRPSRIGAWFNRILGRES</sequence>
<dbReference type="GO" id="GO:0016755">
    <property type="term" value="F:aminoacyltransferase activity"/>
    <property type="evidence" value="ECO:0007669"/>
    <property type="project" value="InterPro"/>
</dbReference>
<dbReference type="Proteomes" id="UP000190460">
    <property type="component" value="Unassembled WGS sequence"/>
</dbReference>
<dbReference type="RefSeq" id="WP_078921670.1">
    <property type="nucleotide sequence ID" value="NZ_FUYB01000004.1"/>
</dbReference>
<keyword evidence="3" id="KW-1185">Reference proteome</keyword>
<evidence type="ECO:0000313" key="2">
    <source>
        <dbReference type="EMBL" id="SKA73220.1"/>
    </source>
</evidence>
<proteinExistence type="predicted"/>
<dbReference type="Pfam" id="PF16683">
    <property type="entry name" value="TGase_elicitor"/>
    <property type="match status" value="1"/>
</dbReference>
<feature type="compositionally biased region" description="Pro residues" evidence="1">
    <location>
        <begin position="494"/>
        <end position="504"/>
    </location>
</feature>
<gene>
    <name evidence="2" type="ORF">SAMN02745130_01189</name>
</gene>
<reference evidence="2 3" key="1">
    <citation type="submission" date="2017-02" db="EMBL/GenBank/DDBJ databases">
        <authorList>
            <person name="Peterson S.W."/>
        </authorList>
    </citation>
    <scope>NUCLEOTIDE SEQUENCE [LARGE SCALE GENOMIC DNA]</scope>
    <source>
        <strain evidence="2 3">ATCC 49788</strain>
    </source>
</reference>
<dbReference type="InterPro" id="IPR032048">
    <property type="entry name" value="TGase_elicitor"/>
</dbReference>
<evidence type="ECO:0000256" key="1">
    <source>
        <dbReference type="SAM" id="MobiDB-lite"/>
    </source>
</evidence>
<protein>
    <submittedName>
        <fullName evidence="2">Transglutaminase elicitor</fullName>
    </submittedName>
</protein>
<dbReference type="OrthoDB" id="5888723at2"/>